<dbReference type="EMBL" id="LR797033">
    <property type="protein sequence ID" value="CAB4182790.1"/>
    <property type="molecule type" value="Genomic_DNA"/>
</dbReference>
<protein>
    <submittedName>
        <fullName evidence="1">Uncharacterized protein</fullName>
    </submittedName>
</protein>
<evidence type="ECO:0000313" key="1">
    <source>
        <dbReference type="EMBL" id="CAB4171340.1"/>
    </source>
</evidence>
<accession>A0A6J5PHI6</accession>
<evidence type="ECO:0000313" key="2">
    <source>
        <dbReference type="EMBL" id="CAB4182790.1"/>
    </source>
</evidence>
<evidence type="ECO:0000313" key="3">
    <source>
        <dbReference type="EMBL" id="CAB4199211.1"/>
    </source>
</evidence>
<proteinExistence type="predicted"/>
<reference evidence="1" key="1">
    <citation type="submission" date="2020-05" db="EMBL/GenBank/DDBJ databases">
        <authorList>
            <person name="Chiriac C."/>
            <person name="Salcher M."/>
            <person name="Ghai R."/>
            <person name="Kavagutti S V."/>
        </authorList>
    </citation>
    <scope>NUCLEOTIDE SEQUENCE</scope>
</reference>
<organism evidence="1">
    <name type="scientific">uncultured Caudovirales phage</name>
    <dbReference type="NCBI Taxonomy" id="2100421"/>
    <lineage>
        <taxon>Viruses</taxon>
        <taxon>Duplodnaviria</taxon>
        <taxon>Heunggongvirae</taxon>
        <taxon>Uroviricota</taxon>
        <taxon>Caudoviricetes</taxon>
        <taxon>Peduoviridae</taxon>
        <taxon>Maltschvirus</taxon>
        <taxon>Maltschvirus maltsch</taxon>
    </lineage>
</organism>
<dbReference type="EMBL" id="LR797381">
    <property type="protein sequence ID" value="CAB4212554.1"/>
    <property type="molecule type" value="Genomic_DNA"/>
</dbReference>
<sequence>MKQSTTRWFIPIPAIFLAFYSLSAKADNGGVCLPPVIATLPPVIATLPPETVAPPPETIAIPIATMPVMLIPPTTSEPVRLVGPVPLVLPSVETTMLPPPETLPPPTTTIVNQTSTTTSIFVSPTTTVVPVPISTSTTTPANPELAERLEENAIVVNQAIEILNDPEAVFKMDAEEIAEVFDKIDVEIINPQQAAKIIDALVDAPLQVITIFEKKINIFEGSFDTYVPAGSNIPVRTRRSVAAAGVLIATAGTVTKRSK</sequence>
<dbReference type="EMBL" id="LR796864">
    <property type="protein sequence ID" value="CAB4171340.1"/>
    <property type="molecule type" value="Genomic_DNA"/>
</dbReference>
<name>A0A6J5PHI6_9CAUD</name>
<dbReference type="EMBL" id="LR797281">
    <property type="protein sequence ID" value="CAB4199211.1"/>
    <property type="molecule type" value="Genomic_DNA"/>
</dbReference>
<evidence type="ECO:0000313" key="4">
    <source>
        <dbReference type="EMBL" id="CAB4212554.1"/>
    </source>
</evidence>
<gene>
    <name evidence="2" type="ORF">UFOVP1091_19</name>
    <name evidence="3" type="ORF">UFOVP1335_27</name>
    <name evidence="4" type="ORF">UFOVP1445_19</name>
    <name evidence="1" type="ORF">UFOVP914_48</name>
</gene>